<feature type="domain" description="BD-FAE-like" evidence="2">
    <location>
        <begin position="72"/>
        <end position="266"/>
    </location>
</feature>
<dbReference type="PANTHER" id="PTHR48081">
    <property type="entry name" value="AB HYDROLASE SUPERFAMILY PROTEIN C4A8.06C"/>
    <property type="match status" value="1"/>
</dbReference>
<evidence type="ECO:0000313" key="4">
    <source>
        <dbReference type="Proteomes" id="UP000606008"/>
    </source>
</evidence>
<name>A0ABX0QH65_9BACT</name>
<reference evidence="4" key="2">
    <citation type="submission" date="2023-07" db="EMBL/GenBank/DDBJ databases">
        <authorList>
            <person name="Jung D.-H."/>
        </authorList>
    </citation>
    <scope>NUCLEOTIDE SEQUENCE [LARGE SCALE GENOMIC DNA]</scope>
    <source>
        <strain evidence="4">JA-25</strain>
    </source>
</reference>
<evidence type="ECO:0000313" key="3">
    <source>
        <dbReference type="EMBL" id="NID11228.1"/>
    </source>
</evidence>
<protein>
    <submittedName>
        <fullName evidence="3">Alpha/beta hydrolase</fullName>
    </submittedName>
</protein>
<keyword evidence="1 3" id="KW-0378">Hydrolase</keyword>
<dbReference type="EMBL" id="WAEL01000004">
    <property type="protein sequence ID" value="NID11228.1"/>
    <property type="molecule type" value="Genomic_DNA"/>
</dbReference>
<dbReference type="Proteomes" id="UP000606008">
    <property type="component" value="Unassembled WGS sequence"/>
</dbReference>
<evidence type="ECO:0000259" key="2">
    <source>
        <dbReference type="Pfam" id="PF20434"/>
    </source>
</evidence>
<gene>
    <name evidence="3" type="ORF">F7231_13705</name>
</gene>
<dbReference type="Pfam" id="PF20434">
    <property type="entry name" value="BD-FAE"/>
    <property type="match status" value="1"/>
</dbReference>
<dbReference type="InterPro" id="IPR050300">
    <property type="entry name" value="GDXG_lipolytic_enzyme"/>
</dbReference>
<dbReference type="InterPro" id="IPR049492">
    <property type="entry name" value="BD-FAE-like_dom"/>
</dbReference>
<proteinExistence type="predicted"/>
<comment type="caution">
    <text evidence="3">The sequence shown here is derived from an EMBL/GenBank/DDBJ whole genome shotgun (WGS) entry which is preliminary data.</text>
</comment>
<dbReference type="PANTHER" id="PTHR48081:SF13">
    <property type="entry name" value="ALPHA_BETA HYDROLASE"/>
    <property type="match status" value="1"/>
</dbReference>
<dbReference type="Gene3D" id="3.40.50.1820">
    <property type="entry name" value="alpha/beta hydrolase"/>
    <property type="match status" value="1"/>
</dbReference>
<dbReference type="SUPFAM" id="SSF53474">
    <property type="entry name" value="alpha/beta-Hydrolases"/>
    <property type="match status" value="1"/>
</dbReference>
<accession>A0ABX0QH65</accession>
<dbReference type="GO" id="GO:0016787">
    <property type="term" value="F:hydrolase activity"/>
    <property type="evidence" value="ECO:0007669"/>
    <property type="project" value="UniProtKB-KW"/>
</dbReference>
<reference evidence="4" key="1">
    <citation type="submission" date="2019-09" db="EMBL/GenBank/DDBJ databases">
        <authorList>
            <person name="Jung D.-H."/>
        </authorList>
    </citation>
    <scope>NUCLEOTIDE SEQUENCE [LARGE SCALE GENOMIC DNA]</scope>
    <source>
        <strain evidence="4">JA-25</strain>
    </source>
</reference>
<dbReference type="InterPro" id="IPR029058">
    <property type="entry name" value="AB_hydrolase_fold"/>
</dbReference>
<evidence type="ECO:0000256" key="1">
    <source>
        <dbReference type="ARBA" id="ARBA00022801"/>
    </source>
</evidence>
<sequence>MLCLCCCTTIAVSQSVSGITGKPDTSFTVWGSYQKIKTKFPEARFVEATLPAGVAASMNLVYCQLQGRALHLDAFYPTKTSRRQLRPAVLLIHGGGWRSGDRSQHIPMAQKLAAAGYVAVTAEYRLSTEAQYPAAVHDLKAALRWLRANARQYGIDTTRIATLGFSAGGQLAALLGATSNVPALEGTGCHRGQSTAVQAVVDLDGLLAFDHPESGEGDDRKATSAATYWFGGPKTQTLASWHEASALTYANRQTAPILFINSSVDRMHAGRDDMRRLLEARGIYSEVHTFPEAPHVFCLFHPWFEPTMAYTITFLNNVFKMAR</sequence>
<organism evidence="3 4">
    <name type="scientific">Fibrivirga algicola</name>
    <dbReference type="NCBI Taxonomy" id="2950420"/>
    <lineage>
        <taxon>Bacteria</taxon>
        <taxon>Pseudomonadati</taxon>
        <taxon>Bacteroidota</taxon>
        <taxon>Cytophagia</taxon>
        <taxon>Cytophagales</taxon>
        <taxon>Spirosomataceae</taxon>
        <taxon>Fibrivirga</taxon>
    </lineage>
</organism>
<keyword evidence="4" id="KW-1185">Reference proteome</keyword>